<dbReference type="EMBL" id="CADEBD010000055">
    <property type="protein sequence ID" value="CAB3222290.1"/>
    <property type="molecule type" value="Genomic_DNA"/>
</dbReference>
<feature type="compositionally biased region" description="Polar residues" evidence="7">
    <location>
        <begin position="16"/>
        <end position="33"/>
    </location>
</feature>
<keyword evidence="4" id="KW-0735">Signal-anchor</keyword>
<organism evidence="9 10">
    <name type="scientific">Arctia plantaginis</name>
    <name type="common">Wood tiger moth</name>
    <name type="synonym">Phalaena plantaginis</name>
    <dbReference type="NCBI Taxonomy" id="874455"/>
    <lineage>
        <taxon>Eukaryota</taxon>
        <taxon>Metazoa</taxon>
        <taxon>Ecdysozoa</taxon>
        <taxon>Arthropoda</taxon>
        <taxon>Hexapoda</taxon>
        <taxon>Insecta</taxon>
        <taxon>Pterygota</taxon>
        <taxon>Neoptera</taxon>
        <taxon>Endopterygota</taxon>
        <taxon>Lepidoptera</taxon>
        <taxon>Glossata</taxon>
        <taxon>Ditrysia</taxon>
        <taxon>Noctuoidea</taxon>
        <taxon>Erebidae</taxon>
        <taxon>Arctiinae</taxon>
        <taxon>Arctia</taxon>
    </lineage>
</organism>
<dbReference type="Gene3D" id="2.60.40.1660">
    <property type="entry name" value="Na, k-atpase alpha subunit"/>
    <property type="match status" value="1"/>
</dbReference>
<evidence type="ECO:0000256" key="6">
    <source>
        <dbReference type="ARBA" id="ARBA00023136"/>
    </source>
</evidence>
<name>A0A8S0YS77_ARCPL</name>
<feature type="region of interest" description="Disordered" evidence="7">
    <location>
        <begin position="11"/>
        <end position="38"/>
    </location>
</feature>
<dbReference type="PANTHER" id="PTHR11523">
    <property type="entry name" value="SODIUM/POTASSIUM-DEPENDENT ATPASE BETA SUBUNIT"/>
    <property type="match status" value="1"/>
</dbReference>
<reference evidence="9 10" key="1">
    <citation type="submission" date="2020-04" db="EMBL/GenBank/DDBJ databases">
        <authorList>
            <person name="Wallbank WR R."/>
            <person name="Pardo Diaz C."/>
            <person name="Kozak K."/>
            <person name="Martin S."/>
            <person name="Jiggins C."/>
            <person name="Moest M."/>
            <person name="Warren A I."/>
            <person name="Byers J.R.P. K."/>
            <person name="Montejo-Kovacevich G."/>
            <person name="Yen C E."/>
        </authorList>
    </citation>
    <scope>NUCLEOTIDE SEQUENCE [LARGE SCALE GENOMIC DNA]</scope>
</reference>
<comment type="caution">
    <text evidence="9">The sequence shown here is derived from an EMBL/GenBank/DDBJ whole genome shotgun (WGS) entry which is preliminary data.</text>
</comment>
<accession>A0A8S0YS77</accession>
<evidence type="ECO:0000256" key="1">
    <source>
        <dbReference type="ARBA" id="ARBA00004606"/>
    </source>
</evidence>
<dbReference type="InterPro" id="IPR038702">
    <property type="entry name" value="Na/K_ATPase_sub_beta_sf"/>
</dbReference>
<dbReference type="AlphaFoldDB" id="A0A8S0YS77"/>
<comment type="similarity">
    <text evidence="2">Belongs to the X(+)/potassium ATPases subunit beta family.</text>
</comment>
<dbReference type="GO" id="GO:0001671">
    <property type="term" value="F:ATPase activator activity"/>
    <property type="evidence" value="ECO:0007669"/>
    <property type="project" value="TreeGrafter"/>
</dbReference>
<evidence type="ECO:0000256" key="4">
    <source>
        <dbReference type="ARBA" id="ARBA00022968"/>
    </source>
</evidence>
<dbReference type="OrthoDB" id="1872379at2759"/>
<keyword evidence="3 8" id="KW-0812">Transmembrane</keyword>
<dbReference type="GO" id="GO:0006883">
    <property type="term" value="P:intracellular sodium ion homeostasis"/>
    <property type="evidence" value="ECO:0007669"/>
    <property type="project" value="TreeGrafter"/>
</dbReference>
<dbReference type="InterPro" id="IPR000402">
    <property type="entry name" value="Na/K_ATPase_sub_beta"/>
</dbReference>
<dbReference type="GO" id="GO:0005890">
    <property type="term" value="C:sodium:potassium-exchanging ATPase complex"/>
    <property type="evidence" value="ECO:0007669"/>
    <property type="project" value="InterPro"/>
</dbReference>
<evidence type="ECO:0000256" key="3">
    <source>
        <dbReference type="ARBA" id="ARBA00022692"/>
    </source>
</evidence>
<dbReference type="PANTHER" id="PTHR11523:SF28">
    <property type="entry name" value="NA_K-ATPASE BETA SUBUNIT ISOFORM 4-RELATED"/>
    <property type="match status" value="1"/>
</dbReference>
<dbReference type="GO" id="GO:0036376">
    <property type="term" value="P:sodium ion export across plasma membrane"/>
    <property type="evidence" value="ECO:0007669"/>
    <property type="project" value="TreeGrafter"/>
</dbReference>
<evidence type="ECO:0000256" key="7">
    <source>
        <dbReference type="SAM" id="MobiDB-lite"/>
    </source>
</evidence>
<evidence type="ECO:0000256" key="2">
    <source>
        <dbReference type="ARBA" id="ARBA00005876"/>
    </source>
</evidence>
<evidence type="ECO:0000313" key="10">
    <source>
        <dbReference type="Proteomes" id="UP000494256"/>
    </source>
</evidence>
<evidence type="ECO:0000313" key="9">
    <source>
        <dbReference type="EMBL" id="CAB3222290.1"/>
    </source>
</evidence>
<dbReference type="Proteomes" id="UP000494256">
    <property type="component" value="Unassembled WGS sequence"/>
</dbReference>
<sequence length="310" mass="34964">MPDKIHLEQIGANDPSLPSTAPSNVQKTGTDDTVNPPPKSFMQNFYNRETKQFCGRTCESWGKIIAYGIIYLLFLCTYTLVILYLTLLVIKQTTDFKTLKPSALVYPLSGIGLTAIPTSESTNPLIWYRKGEKSDYKKYIKAIEKFLLSNSNNTERVMENLGPCGRPPYGYGENPCIIIKINKHFYWSGKPLQLNTTNTSIIPPDVIKWMMIDKNKLWVECSGYHAYDKEHIGSIKYYPNPPGIDSESFPLYSSGRSHLIAIQISDFTMGVSLAIQCKLWYESGPSVIDFVLYVAPTDIIAFSGLAYFND</sequence>
<evidence type="ECO:0000256" key="5">
    <source>
        <dbReference type="ARBA" id="ARBA00022989"/>
    </source>
</evidence>
<dbReference type="GO" id="GO:0030007">
    <property type="term" value="P:intracellular potassium ion homeostasis"/>
    <property type="evidence" value="ECO:0007669"/>
    <property type="project" value="TreeGrafter"/>
</dbReference>
<protein>
    <submittedName>
        <fullName evidence="9">Uncharacterized protein</fullName>
    </submittedName>
</protein>
<keyword evidence="6 8" id="KW-0472">Membrane</keyword>
<dbReference type="Pfam" id="PF00287">
    <property type="entry name" value="Na_K-ATPase"/>
    <property type="match status" value="2"/>
</dbReference>
<keyword evidence="5 8" id="KW-1133">Transmembrane helix</keyword>
<evidence type="ECO:0000256" key="8">
    <source>
        <dbReference type="SAM" id="Phobius"/>
    </source>
</evidence>
<comment type="subcellular location">
    <subcellularLocation>
        <location evidence="1">Membrane</location>
        <topology evidence="1">Single-pass type II membrane protein</topology>
    </subcellularLocation>
</comment>
<proteinExistence type="inferred from homology"/>
<gene>
    <name evidence="9" type="ORF">APLA_LOCUS1143</name>
</gene>
<dbReference type="GO" id="GO:1990573">
    <property type="term" value="P:potassium ion import across plasma membrane"/>
    <property type="evidence" value="ECO:0007669"/>
    <property type="project" value="TreeGrafter"/>
</dbReference>
<feature type="transmembrane region" description="Helical" evidence="8">
    <location>
        <begin position="64"/>
        <end position="90"/>
    </location>
</feature>